<dbReference type="Proteomes" id="UP000276980">
    <property type="component" value="Chromosome"/>
</dbReference>
<dbReference type="EMBL" id="CP022298">
    <property type="protein sequence ID" value="AZN64705.1"/>
    <property type="molecule type" value="Genomic_DNA"/>
</dbReference>
<dbReference type="GO" id="GO:0006107">
    <property type="term" value="P:oxaloacetate metabolic process"/>
    <property type="evidence" value="ECO:0007669"/>
    <property type="project" value="TreeGrafter"/>
</dbReference>
<sequence length="266" mass="30111">MQLPRSFLFVPANRPERYTKALNSGSDAVIIDLEDAIPTEYKLESRALLKQWLLDHPTEKVMIRVNAYQTEWFADDIKLAQFSNVIAIVLPKAEKQQEFESIQHIRIIDIYPIIETPYGMAHVEEIAQFPAVRALMFGSIDFQLEMDMSGDFLELMYFRNKIALASKLAGIANPIDGVTADFSNLDLVMTETLQAKKLGFQGKLCIHPSQVKIVNQTFNPSPEEIKWAHEVIEAVQVAHGQTISLNGKMIDKPIISKAEKILKQVE</sequence>
<dbReference type="GO" id="GO:0016829">
    <property type="term" value="F:lyase activity"/>
    <property type="evidence" value="ECO:0007669"/>
    <property type="project" value="UniProtKB-KW"/>
</dbReference>
<evidence type="ECO:0000313" key="7">
    <source>
        <dbReference type="EMBL" id="AZN64705.1"/>
    </source>
</evidence>
<reference evidence="7 8" key="1">
    <citation type="submission" date="2017-06" db="EMBL/GenBank/DDBJ databases">
        <title>Complete Genome Sequence of the Carbazole-Degrading Bacterium Acinetobacter johnsonii IC001.</title>
        <authorList>
            <person name="Vejarano F."/>
            <person name="Suzuki-Minakuchi C."/>
            <person name="Ohtsubo Y."/>
            <person name="Tsuda M."/>
            <person name="Okada K."/>
            <person name="Nojiri H."/>
        </authorList>
    </citation>
    <scope>NUCLEOTIDE SEQUENCE [LARGE SCALE GENOMIC DNA]</scope>
    <source>
        <strain evidence="7 8">IC001</strain>
    </source>
</reference>
<feature type="binding site" evidence="5">
    <location>
        <position position="115"/>
    </location>
    <ligand>
        <name>Mg(2+)</name>
        <dbReference type="ChEBI" id="CHEBI:18420"/>
    </ligand>
</feature>
<dbReference type="PIRSF" id="PIRSF015582">
    <property type="entry name" value="Cit_lyase_B"/>
    <property type="match status" value="1"/>
</dbReference>
<evidence type="ECO:0000256" key="4">
    <source>
        <dbReference type="PIRSR" id="PIRSR015582-1"/>
    </source>
</evidence>
<proteinExistence type="predicted"/>
<dbReference type="InterPro" id="IPR005000">
    <property type="entry name" value="Aldolase/citrate-lyase_domain"/>
</dbReference>
<evidence type="ECO:0000259" key="6">
    <source>
        <dbReference type="Pfam" id="PF03328"/>
    </source>
</evidence>
<dbReference type="Gene3D" id="3.20.20.60">
    <property type="entry name" value="Phosphoenolpyruvate-binding domains"/>
    <property type="match status" value="1"/>
</dbReference>
<dbReference type="RefSeq" id="WP_126037336.1">
    <property type="nucleotide sequence ID" value="NZ_CP022298.1"/>
</dbReference>
<dbReference type="PANTHER" id="PTHR32308:SF10">
    <property type="entry name" value="CITRATE LYASE SUBUNIT BETA"/>
    <property type="match status" value="1"/>
</dbReference>
<feature type="binding site" evidence="4">
    <location>
        <position position="115"/>
    </location>
    <ligand>
        <name>substrate</name>
    </ligand>
</feature>
<organism evidence="7 8">
    <name type="scientific">Acinetobacter johnsonii</name>
    <dbReference type="NCBI Taxonomy" id="40214"/>
    <lineage>
        <taxon>Bacteria</taxon>
        <taxon>Pseudomonadati</taxon>
        <taxon>Pseudomonadota</taxon>
        <taxon>Gammaproteobacteria</taxon>
        <taxon>Moraxellales</taxon>
        <taxon>Moraxellaceae</taxon>
        <taxon>Acinetobacter</taxon>
    </lineage>
</organism>
<dbReference type="InterPro" id="IPR015813">
    <property type="entry name" value="Pyrv/PenolPyrv_kinase-like_dom"/>
</dbReference>
<gene>
    <name evidence="7" type="ORF">CFH90_11940</name>
</gene>
<name>A0A3S9AM63_ACIJO</name>
<evidence type="ECO:0000256" key="2">
    <source>
        <dbReference type="ARBA" id="ARBA00022723"/>
    </source>
</evidence>
<evidence type="ECO:0000256" key="3">
    <source>
        <dbReference type="ARBA" id="ARBA00022842"/>
    </source>
</evidence>
<dbReference type="Pfam" id="PF03328">
    <property type="entry name" value="HpcH_HpaI"/>
    <property type="match status" value="1"/>
</dbReference>
<keyword evidence="2 5" id="KW-0479">Metal-binding</keyword>
<accession>A0A3S9AM63</accession>
<dbReference type="AlphaFoldDB" id="A0A3S9AM63"/>
<comment type="cofactor">
    <cofactor evidence="1">
        <name>Mg(2+)</name>
        <dbReference type="ChEBI" id="CHEBI:18420"/>
    </cofactor>
</comment>
<dbReference type="SUPFAM" id="SSF51621">
    <property type="entry name" value="Phosphoenolpyruvate/pyruvate domain"/>
    <property type="match status" value="1"/>
</dbReference>
<dbReference type="GO" id="GO:0000287">
    <property type="term" value="F:magnesium ion binding"/>
    <property type="evidence" value="ECO:0007669"/>
    <property type="project" value="TreeGrafter"/>
</dbReference>
<dbReference type="InterPro" id="IPR040442">
    <property type="entry name" value="Pyrv_kinase-like_dom_sf"/>
</dbReference>
<feature type="domain" description="HpcH/HpaI aldolase/citrate lyase" evidence="6">
    <location>
        <begin position="5"/>
        <end position="208"/>
    </location>
</feature>
<keyword evidence="7" id="KW-0456">Lyase</keyword>
<feature type="binding site" evidence="5">
    <location>
        <position position="141"/>
    </location>
    <ligand>
        <name>Mg(2+)</name>
        <dbReference type="ChEBI" id="CHEBI:18420"/>
    </ligand>
</feature>
<dbReference type="PANTHER" id="PTHR32308">
    <property type="entry name" value="LYASE BETA SUBUNIT, PUTATIVE (AFU_ORTHOLOGUE AFUA_4G13030)-RELATED"/>
    <property type="match status" value="1"/>
</dbReference>
<evidence type="ECO:0000313" key="8">
    <source>
        <dbReference type="Proteomes" id="UP000276980"/>
    </source>
</evidence>
<feature type="binding site" evidence="4">
    <location>
        <position position="64"/>
    </location>
    <ligand>
        <name>substrate</name>
    </ligand>
</feature>
<protein>
    <submittedName>
        <fullName evidence="7">CoA ester lyase</fullName>
    </submittedName>
</protein>
<evidence type="ECO:0000256" key="5">
    <source>
        <dbReference type="PIRSR" id="PIRSR015582-2"/>
    </source>
</evidence>
<evidence type="ECO:0000256" key="1">
    <source>
        <dbReference type="ARBA" id="ARBA00001946"/>
    </source>
</evidence>
<dbReference type="InterPro" id="IPR011206">
    <property type="entry name" value="Citrate_lyase_beta/mcl1/mcl2"/>
</dbReference>
<keyword evidence="3 5" id="KW-0460">Magnesium</keyword>